<keyword evidence="2 5" id="KW-0812">Transmembrane</keyword>
<comment type="subcellular location">
    <subcellularLocation>
        <location evidence="1">Membrane</location>
        <topology evidence="1">Multi-pass membrane protein</topology>
    </subcellularLocation>
</comment>
<dbReference type="InParanoid" id="A0A672I5D9"/>
<keyword evidence="8" id="KW-1185">Reference proteome</keyword>
<evidence type="ECO:0000256" key="2">
    <source>
        <dbReference type="ARBA" id="ARBA00022692"/>
    </source>
</evidence>
<reference evidence="7" key="3">
    <citation type="submission" date="2025-09" db="UniProtKB">
        <authorList>
            <consortium name="Ensembl"/>
        </authorList>
    </citation>
    <scope>IDENTIFICATION</scope>
</reference>
<sequence length="290" mass="31967">MTADTKLEVDAKPPQATATTEYCAELQRWMWRSYWCSAGCQSWAPPPGTHNAPAGDYQLLYDTRHWHSYPYLLTPGALSPPPPGGAQTERGSAGTDKIPTCINVPSCVFCSSGREYTIPSPLQRFLAETVDFCILFCVKVTIVLWIMHLSGMTDIAKFITQFIVVEIDENTSLEDLEKILAVALAHRVLVCVYETVCIWGAGGATPGKFLLGLQVVTYDTSSVVQHNRVLVVPATDVSLSTFTGVICSLIRNLSIAFLIPVFITLFFFRHNRTAYDVVAGTIVVQRRGAR</sequence>
<evidence type="ECO:0000256" key="1">
    <source>
        <dbReference type="ARBA" id="ARBA00004141"/>
    </source>
</evidence>
<protein>
    <submittedName>
        <fullName evidence="7">Family with sequence similarity 8 member A1a</fullName>
    </submittedName>
</protein>
<dbReference type="Proteomes" id="UP000472267">
    <property type="component" value="Chromosome 22"/>
</dbReference>
<dbReference type="Pfam" id="PF06271">
    <property type="entry name" value="RDD"/>
    <property type="match status" value="1"/>
</dbReference>
<reference evidence="7" key="1">
    <citation type="submission" date="2019-06" db="EMBL/GenBank/DDBJ databases">
        <authorList>
            <consortium name="Wellcome Sanger Institute Data Sharing"/>
        </authorList>
    </citation>
    <scope>NUCLEOTIDE SEQUENCE [LARGE SCALE GENOMIC DNA]</scope>
</reference>
<evidence type="ECO:0000256" key="4">
    <source>
        <dbReference type="ARBA" id="ARBA00023136"/>
    </source>
</evidence>
<accession>A0A672I5D9</accession>
<proteinExistence type="predicted"/>
<keyword evidence="3 5" id="KW-1133">Transmembrane helix</keyword>
<name>A0A672I5D9_SALFA</name>
<organism evidence="7 8">
    <name type="scientific">Salarias fasciatus</name>
    <name type="common">Jewelled blenny</name>
    <name type="synonym">Blennius fasciatus</name>
    <dbReference type="NCBI Taxonomy" id="181472"/>
    <lineage>
        <taxon>Eukaryota</taxon>
        <taxon>Metazoa</taxon>
        <taxon>Chordata</taxon>
        <taxon>Craniata</taxon>
        <taxon>Vertebrata</taxon>
        <taxon>Euteleostomi</taxon>
        <taxon>Actinopterygii</taxon>
        <taxon>Neopterygii</taxon>
        <taxon>Teleostei</taxon>
        <taxon>Neoteleostei</taxon>
        <taxon>Acanthomorphata</taxon>
        <taxon>Ovalentaria</taxon>
        <taxon>Blenniimorphae</taxon>
        <taxon>Blenniiformes</taxon>
        <taxon>Blennioidei</taxon>
        <taxon>Blenniidae</taxon>
        <taxon>Salariinae</taxon>
        <taxon>Salarias</taxon>
    </lineage>
</organism>
<evidence type="ECO:0000313" key="7">
    <source>
        <dbReference type="Ensembl" id="ENSSFAP00005036404.1"/>
    </source>
</evidence>
<gene>
    <name evidence="7" type="primary">fam8a1a</name>
</gene>
<reference evidence="7" key="2">
    <citation type="submission" date="2025-08" db="UniProtKB">
        <authorList>
            <consortium name="Ensembl"/>
        </authorList>
    </citation>
    <scope>IDENTIFICATION</scope>
</reference>
<dbReference type="PANTHER" id="PTHR13659">
    <property type="entry name" value="AUTOSOMAL HIGHLY CONSERVED PROTEIN"/>
    <property type="match status" value="1"/>
</dbReference>
<feature type="transmembrane region" description="Helical" evidence="5">
    <location>
        <begin position="249"/>
        <end position="268"/>
    </location>
</feature>
<dbReference type="GO" id="GO:0016020">
    <property type="term" value="C:membrane"/>
    <property type="evidence" value="ECO:0007669"/>
    <property type="project" value="UniProtKB-SubCell"/>
</dbReference>
<dbReference type="InterPro" id="IPR010432">
    <property type="entry name" value="RDD"/>
</dbReference>
<evidence type="ECO:0000259" key="6">
    <source>
        <dbReference type="Pfam" id="PF06271"/>
    </source>
</evidence>
<evidence type="ECO:0000256" key="3">
    <source>
        <dbReference type="ARBA" id="ARBA00022989"/>
    </source>
</evidence>
<evidence type="ECO:0000256" key="5">
    <source>
        <dbReference type="SAM" id="Phobius"/>
    </source>
</evidence>
<dbReference type="InterPro" id="IPR039871">
    <property type="entry name" value="FAM8A1"/>
</dbReference>
<keyword evidence="4 5" id="KW-0472">Membrane</keyword>
<dbReference type="OMA" id="YERSASW"/>
<dbReference type="AlphaFoldDB" id="A0A672I5D9"/>
<evidence type="ECO:0000313" key="8">
    <source>
        <dbReference type="Proteomes" id="UP000472267"/>
    </source>
</evidence>
<dbReference type="PANTHER" id="PTHR13659:SF7">
    <property type="entry name" value="PROTEIN FAM8A1"/>
    <property type="match status" value="1"/>
</dbReference>
<feature type="domain" description="RDD" evidence="6">
    <location>
        <begin position="119"/>
        <end position="280"/>
    </location>
</feature>
<dbReference type="Ensembl" id="ENSSFAT00005037762.1">
    <property type="protein sequence ID" value="ENSSFAP00005036404.1"/>
    <property type="gene ID" value="ENSSFAG00005018378.1"/>
</dbReference>